<organism evidence="1 2">
    <name type="scientific">Labedaea rhizosphaerae</name>
    <dbReference type="NCBI Taxonomy" id="598644"/>
    <lineage>
        <taxon>Bacteria</taxon>
        <taxon>Bacillati</taxon>
        <taxon>Actinomycetota</taxon>
        <taxon>Actinomycetes</taxon>
        <taxon>Pseudonocardiales</taxon>
        <taxon>Pseudonocardiaceae</taxon>
        <taxon>Labedaea</taxon>
    </lineage>
</organism>
<keyword evidence="2" id="KW-1185">Reference proteome</keyword>
<gene>
    <name evidence="1" type="ORF">EV186_1011473</name>
</gene>
<proteinExistence type="predicted"/>
<sequence>MTEENKPADPTEALQERIGELDGLIAQLNSLTDQLQEQFKPDSPTQ</sequence>
<name>A0A4R6SPR9_LABRH</name>
<dbReference type="EMBL" id="SNXZ01000001">
    <property type="protein sequence ID" value="TDQ05502.1"/>
    <property type="molecule type" value="Genomic_DNA"/>
</dbReference>
<evidence type="ECO:0000313" key="2">
    <source>
        <dbReference type="Proteomes" id="UP000295444"/>
    </source>
</evidence>
<accession>A0A4R6SPR9</accession>
<dbReference type="Proteomes" id="UP000295444">
    <property type="component" value="Unassembled WGS sequence"/>
</dbReference>
<dbReference type="AlphaFoldDB" id="A0A4R6SPR9"/>
<evidence type="ECO:0000313" key="1">
    <source>
        <dbReference type="EMBL" id="TDQ05502.1"/>
    </source>
</evidence>
<dbReference type="RefSeq" id="WP_166659048.1">
    <property type="nucleotide sequence ID" value="NZ_SNXZ01000001.1"/>
</dbReference>
<reference evidence="1 2" key="1">
    <citation type="submission" date="2019-03" db="EMBL/GenBank/DDBJ databases">
        <title>Genomic Encyclopedia of Type Strains, Phase IV (KMG-IV): sequencing the most valuable type-strain genomes for metagenomic binning, comparative biology and taxonomic classification.</title>
        <authorList>
            <person name="Goeker M."/>
        </authorList>
    </citation>
    <scope>NUCLEOTIDE SEQUENCE [LARGE SCALE GENOMIC DNA]</scope>
    <source>
        <strain evidence="1 2">DSM 45361</strain>
    </source>
</reference>
<protein>
    <submittedName>
        <fullName evidence="1">Uncharacterized protein</fullName>
    </submittedName>
</protein>
<comment type="caution">
    <text evidence="1">The sequence shown here is derived from an EMBL/GenBank/DDBJ whole genome shotgun (WGS) entry which is preliminary data.</text>
</comment>